<dbReference type="Proteomes" id="UP000184245">
    <property type="component" value="Unassembled WGS sequence"/>
</dbReference>
<dbReference type="PANTHER" id="PTHR42730">
    <property type="entry name" value="2-OXOGLUTARATE SYNTHASE SUBUNIT KORC"/>
    <property type="match status" value="1"/>
</dbReference>
<organism evidence="3 4">
    <name type="scientific">Lactonifactor longoviformis DSM 17459</name>
    <dbReference type="NCBI Taxonomy" id="1122155"/>
    <lineage>
        <taxon>Bacteria</taxon>
        <taxon>Bacillati</taxon>
        <taxon>Bacillota</taxon>
        <taxon>Clostridia</taxon>
        <taxon>Eubacteriales</taxon>
        <taxon>Clostridiaceae</taxon>
        <taxon>Lactonifactor</taxon>
    </lineage>
</organism>
<dbReference type="InterPro" id="IPR002869">
    <property type="entry name" value="Pyrv_flavodox_OxRed_cen"/>
</dbReference>
<dbReference type="GO" id="GO:0016903">
    <property type="term" value="F:oxidoreductase activity, acting on the aldehyde or oxo group of donors"/>
    <property type="evidence" value="ECO:0007669"/>
    <property type="project" value="InterPro"/>
</dbReference>
<evidence type="ECO:0000259" key="2">
    <source>
        <dbReference type="Pfam" id="PF01558"/>
    </source>
</evidence>
<keyword evidence="1" id="KW-0560">Oxidoreductase</keyword>
<evidence type="ECO:0000256" key="1">
    <source>
        <dbReference type="ARBA" id="ARBA00023002"/>
    </source>
</evidence>
<dbReference type="OrthoDB" id="9789125at2"/>
<evidence type="ECO:0000313" key="4">
    <source>
        <dbReference type="Proteomes" id="UP000184245"/>
    </source>
</evidence>
<name>A0A1M5BRL4_9CLOT</name>
<dbReference type="RefSeq" id="WP_072854346.1">
    <property type="nucleotide sequence ID" value="NZ_FQVI01000029.1"/>
</dbReference>
<dbReference type="PANTHER" id="PTHR42730:SF1">
    <property type="entry name" value="2-OXOGLUTARATE SYNTHASE SUBUNIT KORC"/>
    <property type="match status" value="1"/>
</dbReference>
<dbReference type="SUPFAM" id="SSF53323">
    <property type="entry name" value="Pyruvate-ferredoxin oxidoreductase, PFOR, domain III"/>
    <property type="match status" value="1"/>
</dbReference>
<proteinExistence type="predicted"/>
<evidence type="ECO:0000313" key="3">
    <source>
        <dbReference type="EMBL" id="SHF45173.1"/>
    </source>
</evidence>
<dbReference type="AlphaFoldDB" id="A0A1M5BRL4"/>
<dbReference type="InterPro" id="IPR052554">
    <property type="entry name" value="2-oxoglutarate_synth_KorC"/>
</dbReference>
<keyword evidence="4" id="KW-1185">Reference proteome</keyword>
<dbReference type="Gene3D" id="3.40.920.10">
    <property type="entry name" value="Pyruvate-ferredoxin oxidoreductase, PFOR, domain III"/>
    <property type="match status" value="1"/>
</dbReference>
<dbReference type="Pfam" id="PF01558">
    <property type="entry name" value="POR"/>
    <property type="match status" value="1"/>
</dbReference>
<dbReference type="InterPro" id="IPR019752">
    <property type="entry name" value="Pyrv/ketoisovalerate_OxRed_cat"/>
</dbReference>
<gene>
    <name evidence="3" type="ORF">SAMN02745158_03799</name>
</gene>
<feature type="domain" description="Pyruvate/ketoisovalerate oxidoreductase catalytic" evidence="2">
    <location>
        <begin position="10"/>
        <end position="175"/>
    </location>
</feature>
<accession>A0A1M5BRL4</accession>
<sequence length="177" mass="18570">MKEVVCAGSGGQGVLTCGLILSDIAVREGQNATWCPSYGSAMRGGTANCTVKFGKDVIYNPQQEEPDVLIVMNNPSFEMFIKIVAPNGMAVVGDMVTCDTTVRPDVTIVKVPCSAIADELGNARSANIVMTGAAVKAMGDFSKEEAIAAMNAMFAKKGKSKFEEANKKAFKAGYAAV</sequence>
<dbReference type="EMBL" id="FQVI01000029">
    <property type="protein sequence ID" value="SHF45173.1"/>
    <property type="molecule type" value="Genomic_DNA"/>
</dbReference>
<reference evidence="3 4" key="1">
    <citation type="submission" date="2016-11" db="EMBL/GenBank/DDBJ databases">
        <authorList>
            <person name="Jaros S."/>
            <person name="Januszkiewicz K."/>
            <person name="Wedrychowicz H."/>
        </authorList>
    </citation>
    <scope>NUCLEOTIDE SEQUENCE [LARGE SCALE GENOMIC DNA]</scope>
    <source>
        <strain evidence="3 4">DSM 17459</strain>
    </source>
</reference>
<protein>
    <submittedName>
        <fullName evidence="3">2-oxoglutarate ferredoxin oxidoreductase subunit gamma</fullName>
    </submittedName>
</protein>
<dbReference type="STRING" id="1122155.SAMN02745158_03799"/>